<dbReference type="NCBIfam" id="TIGR02218">
    <property type="entry name" value="phg_TIGR02218"/>
    <property type="match status" value="1"/>
</dbReference>
<evidence type="ECO:0000313" key="3">
    <source>
        <dbReference type="Proteomes" id="UP000254939"/>
    </source>
</evidence>
<dbReference type="AlphaFoldDB" id="A0A370KTW8"/>
<dbReference type="Pfam" id="PF09931">
    <property type="entry name" value="Phage_phiJL001_Gp84_N"/>
    <property type="match status" value="1"/>
</dbReference>
<organism evidence="2 3">
    <name type="scientific">Rhizobium grahamii</name>
    <dbReference type="NCBI Taxonomy" id="1120045"/>
    <lineage>
        <taxon>Bacteria</taxon>
        <taxon>Pseudomonadati</taxon>
        <taxon>Pseudomonadota</taxon>
        <taxon>Alphaproteobacteria</taxon>
        <taxon>Hyphomicrobiales</taxon>
        <taxon>Rhizobiaceae</taxon>
        <taxon>Rhizobium/Agrobacterium group</taxon>
        <taxon>Rhizobium</taxon>
    </lineage>
</organism>
<proteinExistence type="predicted"/>
<name>A0A370KTW8_9HYPH</name>
<sequence length="294" mass="31538">MRTIDPSLAIHLNSDATTLCHAWRVTRRDGVVLGFTEHDHDLAFADTGFAAASGFSASATEEEAGLPAATSDVAGGFSSGAITEDDLQRGAYDGARVEVFLVNWSVPAQHLLIKVQEIGEVVRDAGQFRAELRSFAHRLNQPQGRVYGRRCDAALGDGRCGVDLAQPQFRAEGIVALVRDESHIQVSGIGSMGDGFFRFGELAFLDGVAEGQGGIAESYSDTEGEVTLWLPLTVLPDVGDRVRLTAGCDKAFATCRTKFSNHLNFKGFPHIPGADFAYTYADGETVHDGSPLFK</sequence>
<dbReference type="EMBL" id="NAAC01000006">
    <property type="protein sequence ID" value="RDJ14442.1"/>
    <property type="molecule type" value="Genomic_DNA"/>
</dbReference>
<protein>
    <submittedName>
        <fullName evidence="2">Beta tubulin</fullName>
    </submittedName>
</protein>
<dbReference type="OrthoDB" id="1633386at2"/>
<dbReference type="Pfam" id="PF09356">
    <property type="entry name" value="Phage_BR0599"/>
    <property type="match status" value="1"/>
</dbReference>
<evidence type="ECO:0000313" key="2">
    <source>
        <dbReference type="EMBL" id="RDJ14442.1"/>
    </source>
</evidence>
<accession>A0A370KTW8</accession>
<feature type="domain" description="Bacteriophage phiJL001 Gp84 C-terminal" evidence="1">
    <location>
        <begin position="195"/>
        <end position="275"/>
    </location>
</feature>
<gene>
    <name evidence="2" type="ORF">B5K06_05965</name>
</gene>
<evidence type="ECO:0000259" key="1">
    <source>
        <dbReference type="Pfam" id="PF09356"/>
    </source>
</evidence>
<dbReference type="InterPro" id="IPR018964">
    <property type="entry name" value="Phage_phiJL001_Gp84_C"/>
</dbReference>
<reference evidence="2 3" key="1">
    <citation type="submission" date="2017-03" db="EMBL/GenBank/DDBJ databases">
        <title>Genome analysis of Rhizobial strains effectives or ineffectives for nitrogen fixation isolated from bean seeds.</title>
        <authorList>
            <person name="Peralta H."/>
            <person name="Aguilar-Vera A."/>
            <person name="Mora Y."/>
            <person name="Vargas-Lagunas C."/>
            <person name="Girard L."/>
            <person name="Mora J."/>
        </authorList>
    </citation>
    <scope>NUCLEOTIDE SEQUENCE [LARGE SCALE GENOMIC DNA]</scope>
    <source>
        <strain evidence="2 3">CCGM3</strain>
    </source>
</reference>
<dbReference type="InterPro" id="IPR011928">
    <property type="entry name" value="Phage_phiJL001_Gp84"/>
</dbReference>
<comment type="caution">
    <text evidence="2">The sequence shown here is derived from an EMBL/GenBank/DDBJ whole genome shotgun (WGS) entry which is preliminary data.</text>
</comment>
<dbReference type="Proteomes" id="UP000254939">
    <property type="component" value="Unassembled WGS sequence"/>
</dbReference>
<dbReference type="RefSeq" id="WP_114712096.1">
    <property type="nucleotide sequence ID" value="NZ_KZ857258.1"/>
</dbReference>